<feature type="compositionally biased region" description="Basic and acidic residues" evidence="1">
    <location>
        <begin position="114"/>
        <end position="127"/>
    </location>
</feature>
<evidence type="ECO:0000256" key="1">
    <source>
        <dbReference type="SAM" id="MobiDB-lite"/>
    </source>
</evidence>
<evidence type="ECO:0000313" key="3">
    <source>
        <dbReference type="Proteomes" id="UP001163823"/>
    </source>
</evidence>
<dbReference type="AlphaFoldDB" id="A0AAD7PCQ3"/>
<dbReference type="EMBL" id="JARAOO010000011">
    <property type="protein sequence ID" value="KAJ7950695.1"/>
    <property type="molecule type" value="Genomic_DNA"/>
</dbReference>
<feature type="compositionally biased region" description="Low complexity" evidence="1">
    <location>
        <begin position="129"/>
        <end position="138"/>
    </location>
</feature>
<keyword evidence="3" id="KW-1185">Reference proteome</keyword>
<feature type="compositionally biased region" description="Low complexity" evidence="1">
    <location>
        <begin position="193"/>
        <end position="204"/>
    </location>
</feature>
<accession>A0AAD7PCQ3</accession>
<evidence type="ECO:0000313" key="2">
    <source>
        <dbReference type="EMBL" id="KAJ7950696.1"/>
    </source>
</evidence>
<dbReference type="EMBL" id="JARAOO010000011">
    <property type="protein sequence ID" value="KAJ7950696.1"/>
    <property type="molecule type" value="Genomic_DNA"/>
</dbReference>
<dbReference type="PANTHER" id="PTHR35486:SF1">
    <property type="entry name" value="OS02G0689500 PROTEIN"/>
    <property type="match status" value="1"/>
</dbReference>
<organism evidence="2 3">
    <name type="scientific">Quillaja saponaria</name>
    <name type="common">Soap bark tree</name>
    <dbReference type="NCBI Taxonomy" id="32244"/>
    <lineage>
        <taxon>Eukaryota</taxon>
        <taxon>Viridiplantae</taxon>
        <taxon>Streptophyta</taxon>
        <taxon>Embryophyta</taxon>
        <taxon>Tracheophyta</taxon>
        <taxon>Spermatophyta</taxon>
        <taxon>Magnoliopsida</taxon>
        <taxon>eudicotyledons</taxon>
        <taxon>Gunneridae</taxon>
        <taxon>Pentapetalae</taxon>
        <taxon>rosids</taxon>
        <taxon>fabids</taxon>
        <taxon>Fabales</taxon>
        <taxon>Quillajaceae</taxon>
        <taxon>Quillaja</taxon>
    </lineage>
</organism>
<sequence>MFNRPISNSKLPEYSHAPPPYQTILGNLIPTTHLPLLFPRSVSPYVSRRKSEEATWQDNNRGDHRFYSTPQLGPTYGATIANAAYECNTAKGGFRKKQGKFSIFANLFRSRSDDFESDPRFTSRDSCEPSSSSSSSPSWFGTIFPGRRKKQSAMISVEGNTVTCQRPRQLAHRGMSPAGAVDFDEGCDGYDRSPSGSGNSSELSPKWRKTPIVAPPSARRSGRNVSGITFCLSPLVRASPNWHCKKSMPPDLTVSSEIRFTGKPQLSSAVDYYGNRSRKLADFGRSNRNR</sequence>
<feature type="region of interest" description="Disordered" evidence="1">
    <location>
        <begin position="114"/>
        <end position="142"/>
    </location>
</feature>
<dbReference type="PANTHER" id="PTHR35486">
    <property type="entry name" value="EXPRESSED PROTEIN"/>
    <property type="match status" value="1"/>
</dbReference>
<gene>
    <name evidence="2" type="ORF">O6P43_026853</name>
</gene>
<dbReference type="Proteomes" id="UP001163823">
    <property type="component" value="Chromosome 11"/>
</dbReference>
<name>A0AAD7PCQ3_QUISA</name>
<reference evidence="2" key="1">
    <citation type="journal article" date="2023" name="Science">
        <title>Elucidation of the pathway for biosynthesis of saponin adjuvants from the soapbark tree.</title>
        <authorList>
            <person name="Reed J."/>
            <person name="Orme A."/>
            <person name="El-Demerdash A."/>
            <person name="Owen C."/>
            <person name="Martin L.B.B."/>
            <person name="Misra R.C."/>
            <person name="Kikuchi S."/>
            <person name="Rejzek M."/>
            <person name="Martin A.C."/>
            <person name="Harkess A."/>
            <person name="Leebens-Mack J."/>
            <person name="Louveau T."/>
            <person name="Stephenson M.J."/>
            <person name="Osbourn A."/>
        </authorList>
    </citation>
    <scope>NUCLEOTIDE SEQUENCE</scope>
    <source>
        <strain evidence="2">S10</strain>
    </source>
</reference>
<feature type="region of interest" description="Disordered" evidence="1">
    <location>
        <begin position="183"/>
        <end position="222"/>
    </location>
</feature>
<comment type="caution">
    <text evidence="2">The sequence shown here is derived from an EMBL/GenBank/DDBJ whole genome shotgun (WGS) entry which is preliminary data.</text>
</comment>
<dbReference type="KEGG" id="qsa:O6P43_026853"/>
<protein>
    <submittedName>
        <fullName evidence="2">Transposon protein</fullName>
    </submittedName>
</protein>
<proteinExistence type="predicted"/>